<evidence type="ECO:0000256" key="3">
    <source>
        <dbReference type="RuleBase" id="RU000363"/>
    </source>
</evidence>
<gene>
    <name evidence="4" type="ORF">G195_000098</name>
</gene>
<dbReference type="AlphaFoldDB" id="A0A8J4SEA8"/>
<evidence type="ECO:0000256" key="2">
    <source>
        <dbReference type="ARBA" id="ARBA00023002"/>
    </source>
</evidence>
<dbReference type="EMBL" id="AOFI03000001">
    <property type="protein sequence ID" value="KAF4326222.1"/>
    <property type="molecule type" value="Genomic_DNA"/>
</dbReference>
<dbReference type="PRINTS" id="PR00081">
    <property type="entry name" value="GDHRDH"/>
</dbReference>
<comment type="similarity">
    <text evidence="1 3">Belongs to the short-chain dehydrogenases/reductases (SDR) family.</text>
</comment>
<reference evidence="4" key="2">
    <citation type="submission" date="2020-02" db="EMBL/GenBank/DDBJ databases">
        <authorList>
            <person name="Studholme D.J."/>
        </authorList>
    </citation>
    <scope>NUCLEOTIDE SEQUENCE</scope>
    <source>
        <strain evidence="4">00238/432</strain>
    </source>
</reference>
<comment type="caution">
    <text evidence="4">The sequence shown here is derived from an EMBL/GenBank/DDBJ whole genome shotgun (WGS) entry which is preliminary data.</text>
</comment>
<dbReference type="PROSITE" id="PS00061">
    <property type="entry name" value="ADH_SHORT"/>
    <property type="match status" value="1"/>
</dbReference>
<keyword evidence="2" id="KW-0560">Oxidoreductase</keyword>
<dbReference type="CDD" id="cd05233">
    <property type="entry name" value="SDR_c"/>
    <property type="match status" value="1"/>
</dbReference>
<evidence type="ECO:0000313" key="4">
    <source>
        <dbReference type="EMBL" id="KAF4326222.1"/>
    </source>
</evidence>
<proteinExistence type="inferred from homology"/>
<dbReference type="SUPFAM" id="SSF51735">
    <property type="entry name" value="NAD(P)-binding Rossmann-fold domains"/>
    <property type="match status" value="1"/>
</dbReference>
<dbReference type="FunFam" id="3.40.50.720:FF:000084">
    <property type="entry name" value="Short-chain dehydrogenase reductase"/>
    <property type="match status" value="1"/>
</dbReference>
<dbReference type="PANTHER" id="PTHR43639:SF1">
    <property type="entry name" value="SHORT-CHAIN DEHYDROGENASE_REDUCTASE FAMILY PROTEIN"/>
    <property type="match status" value="1"/>
</dbReference>
<dbReference type="InterPro" id="IPR036291">
    <property type="entry name" value="NAD(P)-bd_dom_sf"/>
</dbReference>
<dbReference type="GO" id="GO:0016491">
    <property type="term" value="F:oxidoreductase activity"/>
    <property type="evidence" value="ECO:0007669"/>
    <property type="project" value="UniProtKB-KW"/>
</dbReference>
<dbReference type="PANTHER" id="PTHR43639">
    <property type="entry name" value="OXIDOREDUCTASE, SHORT-CHAIN DEHYDROGENASE/REDUCTASE FAMILY (AFU_ORTHOLOGUE AFUA_5G02870)"/>
    <property type="match status" value="1"/>
</dbReference>
<organism evidence="4 5">
    <name type="scientific">Phytophthora kernoviae 00238/432</name>
    <dbReference type="NCBI Taxonomy" id="1284355"/>
    <lineage>
        <taxon>Eukaryota</taxon>
        <taxon>Sar</taxon>
        <taxon>Stramenopiles</taxon>
        <taxon>Oomycota</taxon>
        <taxon>Peronosporomycetes</taxon>
        <taxon>Peronosporales</taxon>
        <taxon>Peronosporaceae</taxon>
        <taxon>Phytophthora</taxon>
    </lineage>
</organism>
<dbReference type="Pfam" id="PF13561">
    <property type="entry name" value="adh_short_C2"/>
    <property type="match status" value="1"/>
</dbReference>
<protein>
    <submittedName>
        <fullName evidence="4">Uncharacterized protein</fullName>
    </submittedName>
</protein>
<dbReference type="PRINTS" id="PR00080">
    <property type="entry name" value="SDRFAMILY"/>
</dbReference>
<evidence type="ECO:0000313" key="5">
    <source>
        <dbReference type="Proteomes" id="UP000702964"/>
    </source>
</evidence>
<accession>A0A8J4SEA8</accession>
<name>A0A8J4SEA8_9STRA</name>
<evidence type="ECO:0000256" key="1">
    <source>
        <dbReference type="ARBA" id="ARBA00006484"/>
    </source>
</evidence>
<dbReference type="InterPro" id="IPR020904">
    <property type="entry name" value="Sc_DH/Rdtase_CS"/>
</dbReference>
<dbReference type="InterPro" id="IPR002347">
    <property type="entry name" value="SDR_fam"/>
</dbReference>
<sequence length="260" mass="27396">MRMVEAGASVVMTGRGAEALKRVEEKIAAMGGKAIGIQADSSSIEDSKKVIDAAVENFGRIDILVNNAAVFPASTAMEMTEEIWDETFDTDTKGAFFLAKYAAEAMITAGHGGRIINILSTAAFQVASPLVAYGAAKAGLWYITQAMAQELAEHSILVNAVTPGATMTSERLTAMSKGTMVEDVLGSKVPESMKKLQSDLAENGIVKMLSRITPLGRPGYPDDIANAVLFLASDSASYINGVNITVDGGQTLQNSKFHGV</sequence>
<reference evidence="4" key="1">
    <citation type="journal article" date="2015" name="Genom Data">
        <title>Draft genome sequences of Phytophthora kernoviae and Phytophthora ramorum lineage EU2 from Scotland.</title>
        <authorList>
            <person name="Sambles C."/>
            <person name="Schlenzig A."/>
            <person name="O'Neill P."/>
            <person name="Grant M."/>
            <person name="Studholme D.J."/>
        </authorList>
    </citation>
    <scope>NUCLEOTIDE SEQUENCE</scope>
    <source>
        <strain evidence="4">00238/432</strain>
    </source>
</reference>
<dbReference type="Gene3D" id="3.40.50.720">
    <property type="entry name" value="NAD(P)-binding Rossmann-like Domain"/>
    <property type="match status" value="1"/>
</dbReference>
<dbReference type="Proteomes" id="UP000702964">
    <property type="component" value="Unassembled WGS sequence"/>
</dbReference>
<dbReference type="Pfam" id="PF00106">
    <property type="entry name" value="adh_short"/>
    <property type="match status" value="1"/>
</dbReference>